<dbReference type="PANTHER" id="PTHR21694:SF18">
    <property type="entry name" value="COILED-COIL DOMAIN-CONTAINING PROTEIN 63"/>
    <property type="match status" value="1"/>
</dbReference>
<reference evidence="2" key="1">
    <citation type="thesis" date="2020" institute="ProQuest LLC" country="789 East Eisenhower Parkway, Ann Arbor, MI, USA">
        <title>Comparative Genomics and Chromosome Evolution.</title>
        <authorList>
            <person name="Mudd A.B."/>
        </authorList>
    </citation>
    <scope>NUCLEOTIDE SEQUENCE</scope>
    <source>
        <strain evidence="2">1538</strain>
        <tissue evidence="2">Blood</tissue>
    </source>
</reference>
<protein>
    <recommendedName>
        <fullName evidence="4">Coiled-coil domain-containing protein 63</fullName>
    </recommendedName>
</protein>
<dbReference type="InterPro" id="IPR051876">
    <property type="entry name" value="ODA-DC/CCD"/>
</dbReference>
<dbReference type="Proteomes" id="UP001181693">
    <property type="component" value="Unassembled WGS sequence"/>
</dbReference>
<sequence length="489" mass="57199">MLHGEKLSIELYKDKLNSAKLPALLGKIGEVKTFQKLINYQKTQINLLKYEHTQSKCKAKKNQYVIQERQVMEANEAYECEIQTETNYLVMLDNHIKVMEDNIFNLKKANSVKCSKRVYKADAQVKRLQDQMEHLKSKYDRVEIQKDKEKECIKDLCLHKCLFYRLNQRMLQEFQHLYKVKKKLKQLSSVEKQGQKIRAKITNLKKQAATNSDNYESQFNIDIKTSDHENELMEKNLLNPNGLKSSKKSLKRKEKENLKQKLETIERHANKIQTSNEQDDFTAYWSGMVVMLTQKIQDIEDEITILETPPLIQKNKLEEELQKISEETRNCEDKINQRCKHVDMCISIVDSLFKNINCELTPFIGRLKARDILYPDVLSYFQTAENEVNKLLQVHTYLEIKDKDDNCLPSFLSCFSDFGTMMPPAIISSPEITDKWTIKSTGDSSQWKLYNTPLSYEEIKKIVLANIEKEKTDTMTEEERSAGQLMNSS</sequence>
<evidence type="ECO:0000313" key="3">
    <source>
        <dbReference type="Proteomes" id="UP001181693"/>
    </source>
</evidence>
<dbReference type="PANTHER" id="PTHR21694">
    <property type="entry name" value="COILED-COIL DOMAIN-CONTAINING PROTEIN 63"/>
    <property type="match status" value="1"/>
</dbReference>
<accession>A0AAV3B269</accession>
<evidence type="ECO:0000256" key="1">
    <source>
        <dbReference type="SAM" id="Coils"/>
    </source>
</evidence>
<evidence type="ECO:0000313" key="2">
    <source>
        <dbReference type="EMBL" id="DBA34384.1"/>
    </source>
</evidence>
<keyword evidence="3" id="KW-1185">Reference proteome</keyword>
<comment type="caution">
    <text evidence="2">The sequence shown here is derived from an EMBL/GenBank/DDBJ whole genome shotgun (WGS) entry which is preliminary data.</text>
</comment>
<dbReference type="AlphaFoldDB" id="A0AAV3B269"/>
<gene>
    <name evidence="2" type="ORF">GDO54_001946</name>
</gene>
<name>A0AAV3B269_PYXAD</name>
<feature type="coiled-coil region" evidence="1">
    <location>
        <begin position="248"/>
        <end position="278"/>
    </location>
</feature>
<keyword evidence="1" id="KW-0175">Coiled coil</keyword>
<proteinExistence type="predicted"/>
<evidence type="ECO:0008006" key="4">
    <source>
        <dbReference type="Google" id="ProtNLM"/>
    </source>
</evidence>
<dbReference type="EMBL" id="DYDO01000001">
    <property type="protein sequence ID" value="DBA34384.1"/>
    <property type="molecule type" value="Genomic_DNA"/>
</dbReference>
<organism evidence="2 3">
    <name type="scientific">Pyxicephalus adspersus</name>
    <name type="common">African bullfrog</name>
    <dbReference type="NCBI Taxonomy" id="30357"/>
    <lineage>
        <taxon>Eukaryota</taxon>
        <taxon>Metazoa</taxon>
        <taxon>Chordata</taxon>
        <taxon>Craniata</taxon>
        <taxon>Vertebrata</taxon>
        <taxon>Euteleostomi</taxon>
        <taxon>Amphibia</taxon>
        <taxon>Batrachia</taxon>
        <taxon>Anura</taxon>
        <taxon>Neobatrachia</taxon>
        <taxon>Ranoidea</taxon>
        <taxon>Pyxicephalidae</taxon>
        <taxon>Pyxicephalinae</taxon>
        <taxon>Pyxicephalus</taxon>
    </lineage>
</organism>
<feature type="coiled-coil region" evidence="1">
    <location>
        <begin position="118"/>
        <end position="145"/>
    </location>
</feature>